<dbReference type="EMBL" id="LSSM01007647">
    <property type="protein sequence ID" value="OMJ07470.1"/>
    <property type="molecule type" value="Genomic_DNA"/>
</dbReference>
<organism evidence="2 3">
    <name type="scientific">Smittium culicis</name>
    <dbReference type="NCBI Taxonomy" id="133412"/>
    <lineage>
        <taxon>Eukaryota</taxon>
        <taxon>Fungi</taxon>
        <taxon>Fungi incertae sedis</taxon>
        <taxon>Zoopagomycota</taxon>
        <taxon>Kickxellomycotina</taxon>
        <taxon>Harpellomycetes</taxon>
        <taxon>Harpellales</taxon>
        <taxon>Legeriomycetaceae</taxon>
        <taxon>Smittium</taxon>
    </lineage>
</organism>
<gene>
    <name evidence="2" type="ORF">AYI69_g11448</name>
</gene>
<evidence type="ECO:0000256" key="1">
    <source>
        <dbReference type="SAM" id="MobiDB-lite"/>
    </source>
</evidence>
<sequence>MALGSRIRYDTGVMSVRIGSKRIKLQLHPRTALQEELEEKGSLDTDSDSDSESEPSDAENREESIGLFYAAQKQEIISPEENYSNEGKNGLPQEITDLIKEFPEIFPNSIEELGEIKDSKFQIDVPDNESPPRCGMRRDN</sequence>
<feature type="region of interest" description="Disordered" evidence="1">
    <location>
        <begin position="121"/>
        <end position="140"/>
    </location>
</feature>
<dbReference type="AlphaFoldDB" id="A0A1R1WYL7"/>
<protein>
    <submittedName>
        <fullName evidence="2">Uncharacterized protein</fullName>
    </submittedName>
</protein>
<evidence type="ECO:0000313" key="2">
    <source>
        <dbReference type="EMBL" id="OMJ07470.1"/>
    </source>
</evidence>
<proteinExistence type="predicted"/>
<reference evidence="3" key="1">
    <citation type="submission" date="2017-01" db="EMBL/GenBank/DDBJ databases">
        <authorList>
            <person name="Wang Y."/>
            <person name="White M."/>
            <person name="Kvist S."/>
            <person name="Moncalvo J.-M."/>
        </authorList>
    </citation>
    <scope>NUCLEOTIDE SEQUENCE [LARGE SCALE GENOMIC DNA]</scope>
    <source>
        <strain evidence="3">ID-206-W2</strain>
    </source>
</reference>
<evidence type="ECO:0000313" key="3">
    <source>
        <dbReference type="Proteomes" id="UP000187429"/>
    </source>
</evidence>
<feature type="region of interest" description="Disordered" evidence="1">
    <location>
        <begin position="29"/>
        <end position="65"/>
    </location>
</feature>
<name>A0A1R1WYL7_9FUNG</name>
<keyword evidence="3" id="KW-1185">Reference proteome</keyword>
<comment type="caution">
    <text evidence="2">The sequence shown here is derived from an EMBL/GenBank/DDBJ whole genome shotgun (WGS) entry which is preliminary data.</text>
</comment>
<feature type="compositionally biased region" description="Acidic residues" evidence="1">
    <location>
        <begin position="45"/>
        <end position="57"/>
    </location>
</feature>
<dbReference type="Proteomes" id="UP000187429">
    <property type="component" value="Unassembled WGS sequence"/>
</dbReference>
<accession>A0A1R1WYL7</accession>